<comment type="caution">
    <text evidence="1">The sequence shown here is derived from an EMBL/GenBank/DDBJ whole genome shotgun (WGS) entry which is preliminary data.</text>
</comment>
<dbReference type="Proteomes" id="UP001499882">
    <property type="component" value="Unassembled WGS sequence"/>
</dbReference>
<dbReference type="InterPro" id="IPR044668">
    <property type="entry name" value="PuuD-like"/>
</dbReference>
<organism evidence="1 2">
    <name type="scientific">Nocardioides endophyticus</name>
    <dbReference type="NCBI Taxonomy" id="1353775"/>
    <lineage>
        <taxon>Bacteria</taxon>
        <taxon>Bacillati</taxon>
        <taxon>Actinomycetota</taxon>
        <taxon>Actinomycetes</taxon>
        <taxon>Propionibacteriales</taxon>
        <taxon>Nocardioidaceae</taxon>
        <taxon>Nocardioides</taxon>
    </lineage>
</organism>
<dbReference type="Pfam" id="PF07722">
    <property type="entry name" value="Peptidase_C26"/>
    <property type="match status" value="1"/>
</dbReference>
<dbReference type="Gene3D" id="3.40.50.880">
    <property type="match status" value="1"/>
</dbReference>
<dbReference type="InterPro" id="IPR029062">
    <property type="entry name" value="Class_I_gatase-like"/>
</dbReference>
<evidence type="ECO:0000313" key="1">
    <source>
        <dbReference type="EMBL" id="GAA4743104.1"/>
    </source>
</evidence>
<dbReference type="PROSITE" id="PS51273">
    <property type="entry name" value="GATASE_TYPE_1"/>
    <property type="match status" value="1"/>
</dbReference>
<keyword evidence="2" id="KW-1185">Reference proteome</keyword>
<dbReference type="RefSeq" id="WP_345527606.1">
    <property type="nucleotide sequence ID" value="NZ_BAABKN010000019.1"/>
</dbReference>
<dbReference type="EMBL" id="BAABKN010000019">
    <property type="protein sequence ID" value="GAA4743104.1"/>
    <property type="molecule type" value="Genomic_DNA"/>
</dbReference>
<dbReference type="GO" id="GO:0016787">
    <property type="term" value="F:hydrolase activity"/>
    <property type="evidence" value="ECO:0007669"/>
    <property type="project" value="UniProtKB-KW"/>
</dbReference>
<protein>
    <submittedName>
        <fullName evidence="1">Gamma-glutamyl-gamma-aminobutyrate hydrolase family protein</fullName>
    </submittedName>
</protein>
<gene>
    <name evidence="1" type="ORF">GCM10023350_29760</name>
</gene>
<proteinExistence type="predicted"/>
<reference evidence="2" key="1">
    <citation type="journal article" date="2019" name="Int. J. Syst. Evol. Microbiol.">
        <title>The Global Catalogue of Microorganisms (GCM) 10K type strain sequencing project: providing services to taxonomists for standard genome sequencing and annotation.</title>
        <authorList>
            <consortium name="The Broad Institute Genomics Platform"/>
            <consortium name="The Broad Institute Genome Sequencing Center for Infectious Disease"/>
            <person name="Wu L."/>
            <person name="Ma J."/>
        </authorList>
    </citation>
    <scope>NUCLEOTIDE SEQUENCE [LARGE SCALE GENOMIC DNA]</scope>
    <source>
        <strain evidence="2">JCM 18532</strain>
    </source>
</reference>
<dbReference type="CDD" id="cd01745">
    <property type="entry name" value="GATase1_2"/>
    <property type="match status" value="1"/>
</dbReference>
<dbReference type="InterPro" id="IPR011697">
    <property type="entry name" value="Peptidase_C26"/>
</dbReference>
<evidence type="ECO:0000313" key="2">
    <source>
        <dbReference type="Proteomes" id="UP001499882"/>
    </source>
</evidence>
<name>A0ABP8Z0I6_9ACTN</name>
<sequence length="245" mass="26320">MTQNSNCAGTGPIIGVAANEGPISFGPWSRPAVFVPSAYLERLRDLGAVPVLLPPGVPAEEVVTLLDALLLIGGADVDPSHYGADPHEMTVPADEPRDVTDLALTRAAIARDLPMLAICRGLQVLNVALGGSLTQHLPETVGHHDHLARADEFVRHEVSLVNPVTGAREISSVPSYHHQALDQVAPDLEPWAWAPDGTIEAACHKTATWIHGVQWHPEMGDELKVFDQFVAVAIERHDKGVEGKR</sequence>
<dbReference type="PANTHER" id="PTHR43235">
    <property type="entry name" value="GLUTAMINE AMIDOTRANSFERASE PB2B2.05-RELATED"/>
    <property type="match status" value="1"/>
</dbReference>
<dbReference type="SUPFAM" id="SSF52317">
    <property type="entry name" value="Class I glutamine amidotransferase-like"/>
    <property type="match status" value="1"/>
</dbReference>
<keyword evidence="1" id="KW-0378">Hydrolase</keyword>
<accession>A0ABP8Z0I6</accession>
<dbReference type="PANTHER" id="PTHR43235:SF1">
    <property type="entry name" value="GLUTAMINE AMIDOTRANSFERASE PB2B2.05-RELATED"/>
    <property type="match status" value="1"/>
</dbReference>